<dbReference type="EMBL" id="AVOT02009568">
    <property type="protein sequence ID" value="MBW0488368.1"/>
    <property type="molecule type" value="Genomic_DNA"/>
</dbReference>
<dbReference type="Proteomes" id="UP000765509">
    <property type="component" value="Unassembled WGS sequence"/>
</dbReference>
<dbReference type="AlphaFoldDB" id="A0A9Q3CT16"/>
<comment type="caution">
    <text evidence="1">The sequence shown here is derived from an EMBL/GenBank/DDBJ whole genome shotgun (WGS) entry which is preliminary data.</text>
</comment>
<accession>A0A9Q3CT16</accession>
<keyword evidence="2" id="KW-1185">Reference proteome</keyword>
<dbReference type="OrthoDB" id="3344688at2759"/>
<sequence length="120" mass="13651">MQPHKANRHHHEFVGTIGALSYVETGTRPDVAFVVNLLAQHAKHPGKENWKYLQHLLGYISHTRNLCLCLHPLHISPALNIWSDASWRGRILLVNPWVSGSAEQVQYLLVCQEINDSRSI</sequence>
<evidence type="ECO:0008006" key="3">
    <source>
        <dbReference type="Google" id="ProtNLM"/>
    </source>
</evidence>
<organism evidence="1 2">
    <name type="scientific">Austropuccinia psidii MF-1</name>
    <dbReference type="NCBI Taxonomy" id="1389203"/>
    <lineage>
        <taxon>Eukaryota</taxon>
        <taxon>Fungi</taxon>
        <taxon>Dikarya</taxon>
        <taxon>Basidiomycota</taxon>
        <taxon>Pucciniomycotina</taxon>
        <taxon>Pucciniomycetes</taxon>
        <taxon>Pucciniales</taxon>
        <taxon>Sphaerophragmiaceae</taxon>
        <taxon>Austropuccinia</taxon>
    </lineage>
</organism>
<reference evidence="1" key="1">
    <citation type="submission" date="2021-03" db="EMBL/GenBank/DDBJ databases">
        <title>Draft genome sequence of rust myrtle Austropuccinia psidii MF-1, a brazilian biotype.</title>
        <authorList>
            <person name="Quecine M.C."/>
            <person name="Pachon D.M.R."/>
            <person name="Bonatelli M.L."/>
            <person name="Correr F.H."/>
            <person name="Franceschini L.M."/>
            <person name="Leite T.F."/>
            <person name="Margarido G.R.A."/>
            <person name="Almeida C.A."/>
            <person name="Ferrarezi J.A."/>
            <person name="Labate C.A."/>
        </authorList>
    </citation>
    <scope>NUCLEOTIDE SEQUENCE</scope>
    <source>
        <strain evidence="1">MF-1</strain>
    </source>
</reference>
<proteinExistence type="predicted"/>
<protein>
    <recommendedName>
        <fullName evidence="3">Reverse transcriptase Ty1/copia-type domain-containing protein</fullName>
    </recommendedName>
</protein>
<evidence type="ECO:0000313" key="1">
    <source>
        <dbReference type="EMBL" id="MBW0488368.1"/>
    </source>
</evidence>
<gene>
    <name evidence="1" type="ORF">O181_028083</name>
</gene>
<name>A0A9Q3CT16_9BASI</name>
<evidence type="ECO:0000313" key="2">
    <source>
        <dbReference type="Proteomes" id="UP000765509"/>
    </source>
</evidence>